<dbReference type="Pfam" id="PF00628">
    <property type="entry name" value="PHD"/>
    <property type="match status" value="1"/>
</dbReference>
<dbReference type="SMART" id="SM00249">
    <property type="entry name" value="PHD"/>
    <property type="match status" value="1"/>
</dbReference>
<comment type="subunit">
    <text evidence="11">Interacts with H3K4me3 and to a lesser extent with H3K4me2.</text>
</comment>
<dbReference type="GO" id="GO:0000976">
    <property type="term" value="F:transcription cis-regulatory region binding"/>
    <property type="evidence" value="ECO:0007669"/>
    <property type="project" value="TreeGrafter"/>
</dbReference>
<dbReference type="GO" id="GO:0006325">
    <property type="term" value="P:chromatin organization"/>
    <property type="evidence" value="ECO:0007669"/>
    <property type="project" value="UniProtKB-UniRule"/>
</dbReference>
<protein>
    <recommendedName>
        <fullName evidence="11">PHD finger protein ALFIN-LIKE</fullName>
    </recommendedName>
</protein>
<dbReference type="InterPro" id="IPR001965">
    <property type="entry name" value="Znf_PHD"/>
</dbReference>
<dbReference type="InterPro" id="IPR044104">
    <property type="entry name" value="PHD_AL_plant"/>
</dbReference>
<evidence type="ECO:0000256" key="4">
    <source>
        <dbReference type="ARBA" id="ARBA00022771"/>
    </source>
</evidence>
<keyword evidence="4 10" id="KW-0863">Zinc-finger</keyword>
<comment type="subcellular location">
    <subcellularLocation>
        <location evidence="1 11">Nucleus</location>
    </subcellularLocation>
</comment>
<comment type="similarity">
    <text evidence="2 11">Belongs to the Alfin family.</text>
</comment>
<evidence type="ECO:0000256" key="7">
    <source>
        <dbReference type="ARBA" id="ARBA00023015"/>
    </source>
</evidence>
<dbReference type="GO" id="GO:0003712">
    <property type="term" value="F:transcription coregulator activity"/>
    <property type="evidence" value="ECO:0007669"/>
    <property type="project" value="TreeGrafter"/>
</dbReference>
<dbReference type="PROSITE" id="PS01359">
    <property type="entry name" value="ZF_PHD_1"/>
    <property type="match status" value="1"/>
</dbReference>
<name>A0AAV3PQD0_LITER</name>
<evidence type="ECO:0000313" key="15">
    <source>
        <dbReference type="Proteomes" id="UP001454036"/>
    </source>
</evidence>
<evidence type="ECO:0000256" key="12">
    <source>
        <dbReference type="SAM" id="MobiDB-lite"/>
    </source>
</evidence>
<proteinExistence type="inferred from homology"/>
<reference evidence="14 15" key="1">
    <citation type="submission" date="2024-01" db="EMBL/GenBank/DDBJ databases">
        <title>The complete chloroplast genome sequence of Lithospermum erythrorhizon: insights into the phylogenetic relationship among Boraginaceae species and the maternal lineages of purple gromwells.</title>
        <authorList>
            <person name="Okada T."/>
            <person name="Watanabe K."/>
        </authorList>
    </citation>
    <scope>NUCLEOTIDE SEQUENCE [LARGE SCALE GENOMIC DNA]</scope>
</reference>
<evidence type="ECO:0000256" key="9">
    <source>
        <dbReference type="ARBA" id="ARBA00023242"/>
    </source>
</evidence>
<dbReference type="InterPro" id="IPR011011">
    <property type="entry name" value="Znf_FYVE_PHD"/>
</dbReference>
<keyword evidence="15" id="KW-1185">Reference proteome</keyword>
<evidence type="ECO:0000256" key="1">
    <source>
        <dbReference type="ARBA" id="ARBA00004123"/>
    </source>
</evidence>
<dbReference type="InterPro" id="IPR019787">
    <property type="entry name" value="Znf_PHD-finger"/>
</dbReference>
<evidence type="ECO:0000256" key="8">
    <source>
        <dbReference type="ARBA" id="ARBA00023163"/>
    </source>
</evidence>
<organism evidence="14 15">
    <name type="scientific">Lithospermum erythrorhizon</name>
    <name type="common">Purple gromwell</name>
    <name type="synonym">Lithospermum officinale var. erythrorhizon</name>
    <dbReference type="NCBI Taxonomy" id="34254"/>
    <lineage>
        <taxon>Eukaryota</taxon>
        <taxon>Viridiplantae</taxon>
        <taxon>Streptophyta</taxon>
        <taxon>Embryophyta</taxon>
        <taxon>Tracheophyta</taxon>
        <taxon>Spermatophyta</taxon>
        <taxon>Magnoliopsida</taxon>
        <taxon>eudicotyledons</taxon>
        <taxon>Gunneridae</taxon>
        <taxon>Pentapetalae</taxon>
        <taxon>asterids</taxon>
        <taxon>lamiids</taxon>
        <taxon>Boraginales</taxon>
        <taxon>Boraginaceae</taxon>
        <taxon>Boraginoideae</taxon>
        <taxon>Lithospermeae</taxon>
        <taxon>Lithospermum</taxon>
    </lineage>
</organism>
<dbReference type="InterPro" id="IPR021998">
    <property type="entry name" value="Alfin_N"/>
</dbReference>
<evidence type="ECO:0000256" key="5">
    <source>
        <dbReference type="ARBA" id="ARBA00022833"/>
    </source>
</evidence>
<evidence type="ECO:0000256" key="11">
    <source>
        <dbReference type="RuleBase" id="RU369089"/>
    </source>
</evidence>
<sequence length="234" mass="26861">MDTSGSVEDIFRDFSARRTALLKAFTTEFEDFYHQCLPQVDNLCLYGLPTGHWEVIFPVEEVPPDLPEPVIGINFSRDGMPKKDWLTLVALHSDVWLLSVAFYLGTRFCFDKHDRKRLFNKINSLPTLFEVVTGAFKKQSEERSSVSKHTSSKSKSNSKVRKHPITEAKDEDDDEHDNTVCAACGENYASDEFWICCDICERWYHGQCVKITPAKAEHMKQFHCASCTNKRVCH</sequence>
<keyword evidence="8 11" id="KW-0804">Transcription</keyword>
<evidence type="ECO:0000256" key="2">
    <source>
        <dbReference type="ARBA" id="ARBA00010445"/>
    </source>
</evidence>
<feature type="region of interest" description="Disordered" evidence="12">
    <location>
        <begin position="142"/>
        <end position="177"/>
    </location>
</feature>
<comment type="domain">
    <text evidence="11">The PHD-type zinc finger mediates the binding to H3K4me3.</text>
</comment>
<dbReference type="FunFam" id="3.30.40.10:FF:000306">
    <property type="entry name" value="PHD finger alfin-like protein"/>
    <property type="match status" value="1"/>
</dbReference>
<dbReference type="GO" id="GO:0008270">
    <property type="term" value="F:zinc ion binding"/>
    <property type="evidence" value="ECO:0007669"/>
    <property type="project" value="UniProtKB-KW"/>
</dbReference>
<dbReference type="PANTHER" id="PTHR12321:SF98">
    <property type="entry name" value="PHD FINGER PROTEIN ALFIN-LIKE 5"/>
    <property type="match status" value="1"/>
</dbReference>
<comment type="caution">
    <text evidence="14">The sequence shown here is derived from an EMBL/GenBank/DDBJ whole genome shotgun (WGS) entry which is preliminary data.</text>
</comment>
<accession>A0AAV3PQD0</accession>
<dbReference type="Proteomes" id="UP001454036">
    <property type="component" value="Unassembled WGS sequence"/>
</dbReference>
<dbReference type="GO" id="GO:0006355">
    <property type="term" value="P:regulation of DNA-templated transcription"/>
    <property type="evidence" value="ECO:0007669"/>
    <property type="project" value="UniProtKB-UniRule"/>
</dbReference>
<comment type="function">
    <text evidence="11">Histone-binding component that specifically recognizes H3 tails trimethylated on 'Lys-4' (H3K4me3), which mark transcription start sites of virtually all active genes.</text>
</comment>
<dbReference type="CDD" id="cd15613">
    <property type="entry name" value="PHD_AL_plant"/>
    <property type="match status" value="1"/>
</dbReference>
<dbReference type="PROSITE" id="PS50016">
    <property type="entry name" value="ZF_PHD_2"/>
    <property type="match status" value="1"/>
</dbReference>
<feature type="domain" description="PHD-type" evidence="13">
    <location>
        <begin position="178"/>
        <end position="230"/>
    </location>
</feature>
<dbReference type="InterPro" id="IPR019786">
    <property type="entry name" value="Zinc_finger_PHD-type_CS"/>
</dbReference>
<dbReference type="GO" id="GO:0005634">
    <property type="term" value="C:nucleus"/>
    <property type="evidence" value="ECO:0007669"/>
    <property type="project" value="UniProtKB-SubCell"/>
</dbReference>
<keyword evidence="5 11" id="KW-0862">Zinc</keyword>
<dbReference type="GO" id="GO:0042393">
    <property type="term" value="F:histone binding"/>
    <property type="evidence" value="ECO:0007669"/>
    <property type="project" value="UniProtKB-UniRule"/>
</dbReference>
<keyword evidence="7 11" id="KW-0805">Transcription regulation</keyword>
<evidence type="ECO:0000256" key="3">
    <source>
        <dbReference type="ARBA" id="ARBA00022723"/>
    </source>
</evidence>
<evidence type="ECO:0000313" key="14">
    <source>
        <dbReference type="EMBL" id="GAA0153137.1"/>
    </source>
</evidence>
<dbReference type="InterPro" id="IPR045104">
    <property type="entry name" value="Alfin"/>
</dbReference>
<dbReference type="InterPro" id="IPR013083">
    <property type="entry name" value="Znf_RING/FYVE/PHD"/>
</dbReference>
<evidence type="ECO:0000256" key="10">
    <source>
        <dbReference type="PROSITE-ProRule" id="PRU00146"/>
    </source>
</evidence>
<dbReference type="AlphaFoldDB" id="A0AAV3PQD0"/>
<dbReference type="Pfam" id="PF12165">
    <property type="entry name" value="Alfin"/>
    <property type="match status" value="1"/>
</dbReference>
<dbReference type="SUPFAM" id="SSF57903">
    <property type="entry name" value="FYVE/PHD zinc finger"/>
    <property type="match status" value="1"/>
</dbReference>
<keyword evidence="6 11" id="KW-0156">Chromatin regulator</keyword>
<gene>
    <name evidence="14" type="ORF">LIER_11451</name>
</gene>
<dbReference type="EMBL" id="BAABME010002121">
    <property type="protein sequence ID" value="GAA0153137.1"/>
    <property type="molecule type" value="Genomic_DNA"/>
</dbReference>
<keyword evidence="9 11" id="KW-0539">Nucleus</keyword>
<evidence type="ECO:0000256" key="6">
    <source>
        <dbReference type="ARBA" id="ARBA00022853"/>
    </source>
</evidence>
<feature type="compositionally biased region" description="Basic residues" evidence="12">
    <location>
        <begin position="150"/>
        <end position="163"/>
    </location>
</feature>
<dbReference type="Gene3D" id="3.30.40.10">
    <property type="entry name" value="Zinc/RING finger domain, C3HC4 (zinc finger)"/>
    <property type="match status" value="1"/>
</dbReference>
<keyword evidence="3 11" id="KW-0479">Metal-binding</keyword>
<dbReference type="PANTHER" id="PTHR12321">
    <property type="entry name" value="CPG BINDING PROTEIN"/>
    <property type="match status" value="1"/>
</dbReference>
<evidence type="ECO:0000259" key="13">
    <source>
        <dbReference type="PROSITE" id="PS50016"/>
    </source>
</evidence>